<evidence type="ECO:0000313" key="2">
    <source>
        <dbReference type="Proteomes" id="UP001432312"/>
    </source>
</evidence>
<organism evidence="1 2">
    <name type="scientific">Streptomyces erythrochromogenes</name>
    <dbReference type="NCBI Taxonomy" id="285574"/>
    <lineage>
        <taxon>Bacteria</taxon>
        <taxon>Bacillati</taxon>
        <taxon>Actinomycetota</taxon>
        <taxon>Actinomycetes</taxon>
        <taxon>Kitasatosporales</taxon>
        <taxon>Streptomycetaceae</taxon>
        <taxon>Streptomyces</taxon>
    </lineage>
</organism>
<proteinExistence type="predicted"/>
<dbReference type="EMBL" id="CP108036">
    <property type="protein sequence ID" value="WUN83296.1"/>
    <property type="molecule type" value="Genomic_DNA"/>
</dbReference>
<reference evidence="1" key="1">
    <citation type="submission" date="2022-10" db="EMBL/GenBank/DDBJ databases">
        <title>The complete genomes of actinobacterial strains from the NBC collection.</title>
        <authorList>
            <person name="Joergensen T.S."/>
            <person name="Alvarez Arevalo M."/>
            <person name="Sterndorff E.B."/>
            <person name="Faurdal D."/>
            <person name="Vuksanovic O."/>
            <person name="Mourched A.-S."/>
            <person name="Charusanti P."/>
            <person name="Shaw S."/>
            <person name="Blin K."/>
            <person name="Weber T."/>
        </authorList>
    </citation>
    <scope>NUCLEOTIDE SEQUENCE</scope>
    <source>
        <strain evidence="1">NBC_00303</strain>
    </source>
</reference>
<dbReference type="Proteomes" id="UP001432312">
    <property type="component" value="Chromosome"/>
</dbReference>
<dbReference type="GeneID" id="95501401"/>
<protein>
    <submittedName>
        <fullName evidence="1">Uncharacterized protein</fullName>
    </submittedName>
</protein>
<evidence type="ECO:0000313" key="1">
    <source>
        <dbReference type="EMBL" id="WUN83296.1"/>
    </source>
</evidence>
<keyword evidence="2" id="KW-1185">Reference proteome</keyword>
<accession>A0ABZ1QKS9</accession>
<sequence>MHRLATLSRAERHRLVSDFLGAPFEGPHPHLPPSAEGASRSDSPGVLYAYAFVRAGEGDLRRWLPARLRTTGDPDARRCWRLLATVNGWPALHSWFPTGFTRSGGGRREGAVR</sequence>
<gene>
    <name evidence="1" type="ORF">OHA91_35150</name>
</gene>
<name>A0ABZ1QKS9_9ACTN</name>
<dbReference type="RefSeq" id="WP_328740693.1">
    <property type="nucleotide sequence ID" value="NZ_CP108036.1"/>
</dbReference>